<dbReference type="InterPro" id="IPR036305">
    <property type="entry name" value="RGS_sf"/>
</dbReference>
<accession>A0A167MS17</accession>
<feature type="non-terminal residue" evidence="2">
    <location>
        <position position="198"/>
    </location>
</feature>
<feature type="transmembrane region" description="Helical" evidence="1">
    <location>
        <begin position="86"/>
        <end position="111"/>
    </location>
</feature>
<name>A0A167MS17_PHYB8</name>
<evidence type="ECO:0000313" key="2">
    <source>
        <dbReference type="EMBL" id="OAD73754.1"/>
    </source>
</evidence>
<reference evidence="3" key="1">
    <citation type="submission" date="2015-06" db="EMBL/GenBank/DDBJ databases">
        <title>Expansion of signal transduction pathways in fungi by whole-genome duplication.</title>
        <authorList>
            <consortium name="DOE Joint Genome Institute"/>
            <person name="Corrochano L.M."/>
            <person name="Kuo A."/>
            <person name="Marcet-Houben M."/>
            <person name="Polaino S."/>
            <person name="Salamov A."/>
            <person name="Villalobos J.M."/>
            <person name="Alvarez M.I."/>
            <person name="Avalos J."/>
            <person name="Benito E.P."/>
            <person name="Benoit I."/>
            <person name="Burger G."/>
            <person name="Camino L.P."/>
            <person name="Canovas D."/>
            <person name="Cerda-Olmedo E."/>
            <person name="Cheng J.-F."/>
            <person name="Dominguez A."/>
            <person name="Elias M."/>
            <person name="Eslava A.P."/>
            <person name="Glaser F."/>
            <person name="Grimwood J."/>
            <person name="Gutierrez G."/>
            <person name="Heitman J."/>
            <person name="Henrissat B."/>
            <person name="Iturriaga E.A."/>
            <person name="Lang B.F."/>
            <person name="Lavin J.L."/>
            <person name="Lee S."/>
            <person name="Li W."/>
            <person name="Lindquist E."/>
            <person name="Lopez-Garcia S."/>
            <person name="Luque E.M."/>
            <person name="Marcos A.T."/>
            <person name="Martin J."/>
            <person name="McCluskey K."/>
            <person name="Medina H.R."/>
            <person name="Miralles-Duran A."/>
            <person name="Miyazaki A."/>
            <person name="Munoz-Torres E."/>
            <person name="Oguiza J.A."/>
            <person name="Ohm R."/>
            <person name="Olmedo M."/>
            <person name="Orejas M."/>
            <person name="Ortiz-Castellanos L."/>
            <person name="Pisabarro A.G."/>
            <person name="Rodriguez-Romero J."/>
            <person name="Ruiz-Herrera J."/>
            <person name="Ruiz-Vazquez R."/>
            <person name="Sanz C."/>
            <person name="Schackwitz W."/>
            <person name="Schmutz J."/>
            <person name="Shahriari M."/>
            <person name="Shelest E."/>
            <person name="Silva-Franco F."/>
            <person name="Soanes D."/>
            <person name="Syed K."/>
            <person name="Tagua V.G."/>
            <person name="Talbot N.J."/>
            <person name="Thon M."/>
            <person name="De vries R.P."/>
            <person name="Wiebenga A."/>
            <person name="Yadav J.S."/>
            <person name="Braun E.L."/>
            <person name="Baker S."/>
            <person name="Garre V."/>
            <person name="Horwitz B."/>
            <person name="Torres-Martinez S."/>
            <person name="Idnurm A."/>
            <person name="Herrera-Estrella A."/>
            <person name="Gabaldon T."/>
            <person name="Grigoriev I.V."/>
        </authorList>
    </citation>
    <scope>NUCLEOTIDE SEQUENCE [LARGE SCALE GENOMIC DNA]</scope>
    <source>
        <strain evidence="3">NRRL 1555(-)</strain>
    </source>
</reference>
<sequence>TQTDMMELVERIYLRYIVPHAEKEIMQLPTPLRSEIAQHFAGQITTPTDPHIFGPAKIHIHHLLQLVFPTFVHYKVLMNLTLKQQIGRIVAGLLGLMIGFSLEFSLIFLNIHPWQRRIWGLLPIGAGLFCLITGLAGLDPFWVLCLNIRHTTTFHFNPVEEPRVKLILRNRSIALLLLFIALTSLVLIVFCAVPGKRL</sequence>
<feature type="transmembrane region" description="Helical" evidence="1">
    <location>
        <begin position="173"/>
        <end position="193"/>
    </location>
</feature>
<dbReference type="Proteomes" id="UP000077315">
    <property type="component" value="Unassembled WGS sequence"/>
</dbReference>
<keyword evidence="3" id="KW-1185">Reference proteome</keyword>
<dbReference type="Gene3D" id="1.10.167.10">
    <property type="entry name" value="Regulator of G-protein Signalling 4, domain 2"/>
    <property type="match status" value="1"/>
</dbReference>
<dbReference type="OrthoDB" id="5876363at2759"/>
<dbReference type="InterPro" id="IPR044926">
    <property type="entry name" value="RGS_subdomain_2"/>
</dbReference>
<gene>
    <name evidence="2" type="ORF">PHYBLDRAFT_89606</name>
</gene>
<feature type="non-terminal residue" evidence="2">
    <location>
        <position position="1"/>
    </location>
</feature>
<dbReference type="GO" id="GO:0008104">
    <property type="term" value="P:intracellular protein localization"/>
    <property type="evidence" value="ECO:0007669"/>
    <property type="project" value="TreeGrafter"/>
</dbReference>
<keyword evidence="1" id="KW-0472">Membrane</keyword>
<dbReference type="VEuPathDB" id="FungiDB:PHYBLDRAFT_89606"/>
<evidence type="ECO:0008006" key="4">
    <source>
        <dbReference type="Google" id="ProtNLM"/>
    </source>
</evidence>
<feature type="transmembrane region" description="Helical" evidence="1">
    <location>
        <begin position="118"/>
        <end position="138"/>
    </location>
</feature>
<dbReference type="RefSeq" id="XP_018291794.1">
    <property type="nucleotide sequence ID" value="XM_018443725.1"/>
</dbReference>
<dbReference type="AlphaFoldDB" id="A0A167MS17"/>
<evidence type="ECO:0000313" key="3">
    <source>
        <dbReference type="Proteomes" id="UP000077315"/>
    </source>
</evidence>
<dbReference type="GeneID" id="29004630"/>
<proteinExistence type="predicted"/>
<organism evidence="2 3">
    <name type="scientific">Phycomyces blakesleeanus (strain ATCC 8743b / DSM 1359 / FGSC 10004 / NBRC 33097 / NRRL 1555)</name>
    <dbReference type="NCBI Taxonomy" id="763407"/>
    <lineage>
        <taxon>Eukaryota</taxon>
        <taxon>Fungi</taxon>
        <taxon>Fungi incertae sedis</taxon>
        <taxon>Mucoromycota</taxon>
        <taxon>Mucoromycotina</taxon>
        <taxon>Mucoromycetes</taxon>
        <taxon>Mucorales</taxon>
        <taxon>Phycomycetaceae</taxon>
        <taxon>Phycomyces</taxon>
    </lineage>
</organism>
<evidence type="ECO:0000256" key="1">
    <source>
        <dbReference type="SAM" id="Phobius"/>
    </source>
</evidence>
<dbReference type="GO" id="GO:0005886">
    <property type="term" value="C:plasma membrane"/>
    <property type="evidence" value="ECO:0007669"/>
    <property type="project" value="TreeGrafter"/>
</dbReference>
<dbReference type="SUPFAM" id="SSF48097">
    <property type="entry name" value="Regulator of G-protein signaling, RGS"/>
    <property type="match status" value="1"/>
</dbReference>
<dbReference type="EMBL" id="KV440980">
    <property type="protein sequence ID" value="OAD73754.1"/>
    <property type="molecule type" value="Genomic_DNA"/>
</dbReference>
<protein>
    <recommendedName>
        <fullName evidence="4">RGS domain-containing protein</fullName>
    </recommendedName>
</protein>
<dbReference type="InParanoid" id="A0A167MS17"/>
<keyword evidence="1" id="KW-1133">Transmembrane helix</keyword>
<dbReference type="PANTHER" id="PTHR13155:SF1">
    <property type="entry name" value="A-KINASE ANCHOR PROTEIN 10, MITOCHONDRIAL"/>
    <property type="match status" value="1"/>
</dbReference>
<dbReference type="PANTHER" id="PTHR13155">
    <property type="entry name" value="A-KINASE ANCHOR PROTEINS"/>
    <property type="match status" value="1"/>
</dbReference>
<dbReference type="InterPro" id="IPR052246">
    <property type="entry name" value="Cell_Polariz_PKAAnc"/>
</dbReference>
<keyword evidence="1" id="KW-0812">Transmembrane</keyword>